<name>A0A1W9KYB0_9BURK</name>
<evidence type="ECO:0000313" key="3">
    <source>
        <dbReference type="Proteomes" id="UP000192505"/>
    </source>
</evidence>
<sequence length="239" mass="27218">MFETLSPYRISGKPILADTRTSAEPFLEAMRQPDLMVPIRSLGENHRSRIEEHLLTLSAQDRYFRFGFSAKDEQVKAYVAGLNFERDEIFGIYNSRLKLIAMAHLAYSSETRACASSEFGVSVLEPVRGRGYGRRLFERAVMHARNEGVTAMYVHVLSENTAMLKIARRAGATVVRDGAESEAHLSLTPPTFHTQMSEIMEEHLALANYHFKAQAKQFWDTFSRMQQAWIPVKQEAEID</sequence>
<protein>
    <submittedName>
        <fullName evidence="2">GNAT family N-acetyltransferase</fullName>
    </submittedName>
</protein>
<feature type="domain" description="N-acetyltransferase" evidence="1">
    <location>
        <begin position="50"/>
        <end position="201"/>
    </location>
</feature>
<dbReference type="Gene3D" id="3.40.630.30">
    <property type="match status" value="1"/>
</dbReference>
<dbReference type="InterPro" id="IPR000182">
    <property type="entry name" value="GNAT_dom"/>
</dbReference>
<evidence type="ECO:0000313" key="2">
    <source>
        <dbReference type="EMBL" id="OQW89685.1"/>
    </source>
</evidence>
<proteinExistence type="predicted"/>
<dbReference type="CDD" id="cd04301">
    <property type="entry name" value="NAT_SF"/>
    <property type="match status" value="1"/>
</dbReference>
<accession>A0A1W9KYB0</accession>
<keyword evidence="2" id="KW-0808">Transferase</keyword>
<dbReference type="GO" id="GO:0016747">
    <property type="term" value="F:acyltransferase activity, transferring groups other than amino-acyl groups"/>
    <property type="evidence" value="ECO:0007669"/>
    <property type="project" value="InterPro"/>
</dbReference>
<dbReference type="PROSITE" id="PS51186">
    <property type="entry name" value="GNAT"/>
    <property type="match status" value="1"/>
</dbReference>
<organism evidence="2 3">
    <name type="scientific">Rhodoferax ferrireducens</name>
    <dbReference type="NCBI Taxonomy" id="192843"/>
    <lineage>
        <taxon>Bacteria</taxon>
        <taxon>Pseudomonadati</taxon>
        <taxon>Pseudomonadota</taxon>
        <taxon>Betaproteobacteria</taxon>
        <taxon>Burkholderiales</taxon>
        <taxon>Comamonadaceae</taxon>
        <taxon>Rhodoferax</taxon>
    </lineage>
</organism>
<dbReference type="EMBL" id="MTEI01000001">
    <property type="protein sequence ID" value="OQW89685.1"/>
    <property type="molecule type" value="Genomic_DNA"/>
</dbReference>
<reference evidence="2 3" key="1">
    <citation type="submission" date="2017-01" db="EMBL/GenBank/DDBJ databases">
        <title>Novel large sulfur bacteria in the metagenomes of groundwater-fed chemosynthetic microbial mats in the Lake Huron basin.</title>
        <authorList>
            <person name="Sharrar A.M."/>
            <person name="Flood B.E."/>
            <person name="Bailey J.V."/>
            <person name="Jones D.S."/>
            <person name="Biddanda B."/>
            <person name="Ruberg S.A."/>
            <person name="Marcus D.N."/>
            <person name="Dick G.J."/>
        </authorList>
    </citation>
    <scope>NUCLEOTIDE SEQUENCE [LARGE SCALE GENOMIC DNA]</scope>
    <source>
        <strain evidence="2">A7</strain>
    </source>
</reference>
<dbReference type="Pfam" id="PF00583">
    <property type="entry name" value="Acetyltransf_1"/>
    <property type="match status" value="1"/>
</dbReference>
<evidence type="ECO:0000259" key="1">
    <source>
        <dbReference type="PROSITE" id="PS51186"/>
    </source>
</evidence>
<dbReference type="AlphaFoldDB" id="A0A1W9KYB0"/>
<gene>
    <name evidence="2" type="ORF">BWK72_00010</name>
</gene>
<dbReference type="SUPFAM" id="SSF55729">
    <property type="entry name" value="Acyl-CoA N-acyltransferases (Nat)"/>
    <property type="match status" value="1"/>
</dbReference>
<comment type="caution">
    <text evidence="2">The sequence shown here is derived from an EMBL/GenBank/DDBJ whole genome shotgun (WGS) entry which is preliminary data.</text>
</comment>
<dbReference type="Proteomes" id="UP000192505">
    <property type="component" value="Unassembled WGS sequence"/>
</dbReference>
<dbReference type="InterPro" id="IPR016181">
    <property type="entry name" value="Acyl_CoA_acyltransferase"/>
</dbReference>